<dbReference type="InterPro" id="IPR011004">
    <property type="entry name" value="Trimer_LpxA-like_sf"/>
</dbReference>
<dbReference type="AlphaFoldDB" id="A0A9D1I0C0"/>
<sequence>MTQLDKRPQKTVSGPWVALNATIQGDVTLNSQANIWFGAVLRGDEAPITIGAGTNVQDNAVIHVSKDRPVVLGKHVTVGHSAILHGCTIDNATLIGMGAIVLDGAHVGSNCLIGAGALVPEGTIIPDGHVAFGCPARLIRKLSSEEMADNLSNAIHYIELAASSLPQWQQ</sequence>
<accession>A0A9D1I0C0</accession>
<dbReference type="CDD" id="cd04645">
    <property type="entry name" value="LbH_gamma_CA_like"/>
    <property type="match status" value="1"/>
</dbReference>
<dbReference type="InterPro" id="IPR001451">
    <property type="entry name" value="Hexapep"/>
</dbReference>
<gene>
    <name evidence="1" type="ORF">IAD17_06490</name>
</gene>
<comment type="caution">
    <text evidence="1">The sequence shown here is derived from an EMBL/GenBank/DDBJ whole genome shotgun (WGS) entry which is preliminary data.</text>
</comment>
<reference evidence="1" key="2">
    <citation type="journal article" date="2021" name="PeerJ">
        <title>Extensive microbial diversity within the chicken gut microbiome revealed by metagenomics and culture.</title>
        <authorList>
            <person name="Gilroy R."/>
            <person name="Ravi A."/>
            <person name="Getino M."/>
            <person name="Pursley I."/>
            <person name="Horton D.L."/>
            <person name="Alikhan N.F."/>
            <person name="Baker D."/>
            <person name="Gharbi K."/>
            <person name="Hall N."/>
            <person name="Watson M."/>
            <person name="Adriaenssens E.M."/>
            <person name="Foster-Nyarko E."/>
            <person name="Jarju S."/>
            <person name="Secka A."/>
            <person name="Antonio M."/>
            <person name="Oren A."/>
            <person name="Chaudhuri R.R."/>
            <person name="La Ragione R."/>
            <person name="Hildebrand F."/>
            <person name="Pallen M.J."/>
        </authorList>
    </citation>
    <scope>NUCLEOTIDE SEQUENCE</scope>
    <source>
        <strain evidence="1">ChiHjej12B11-29160</strain>
    </source>
</reference>
<dbReference type="PANTHER" id="PTHR13061:SF29">
    <property type="entry name" value="GAMMA CARBONIC ANHYDRASE-LIKE 1, MITOCHONDRIAL-RELATED"/>
    <property type="match status" value="1"/>
</dbReference>
<organism evidence="1 2">
    <name type="scientific">Candidatus Coprovicinus avistercoris</name>
    <dbReference type="NCBI Taxonomy" id="2840754"/>
    <lineage>
        <taxon>Bacteria</taxon>
        <taxon>Bacillati</taxon>
        <taxon>Actinomycetota</taxon>
        <taxon>Coriobacteriia</taxon>
        <taxon>Coriobacteriales</taxon>
        <taxon>Coriobacteriaceae</taxon>
        <taxon>Coriobacteriaceae incertae sedis</taxon>
        <taxon>Candidatus Coprovicinus</taxon>
    </lineage>
</organism>
<dbReference type="Pfam" id="PF00132">
    <property type="entry name" value="Hexapep"/>
    <property type="match status" value="1"/>
</dbReference>
<proteinExistence type="predicted"/>
<dbReference type="Gene3D" id="2.160.10.10">
    <property type="entry name" value="Hexapeptide repeat proteins"/>
    <property type="match status" value="1"/>
</dbReference>
<dbReference type="InterPro" id="IPR050484">
    <property type="entry name" value="Transf_Hexapept/Carb_Anhydrase"/>
</dbReference>
<reference evidence="1" key="1">
    <citation type="submission" date="2020-10" db="EMBL/GenBank/DDBJ databases">
        <authorList>
            <person name="Gilroy R."/>
        </authorList>
    </citation>
    <scope>NUCLEOTIDE SEQUENCE</scope>
    <source>
        <strain evidence="1">ChiHjej12B11-29160</strain>
    </source>
</reference>
<protein>
    <submittedName>
        <fullName evidence="1">Gamma carbonic anhydrase family protein</fullName>
    </submittedName>
</protein>
<name>A0A9D1I0C0_9ACTN</name>
<dbReference type="Proteomes" id="UP000824078">
    <property type="component" value="Unassembled WGS sequence"/>
</dbReference>
<evidence type="ECO:0000313" key="1">
    <source>
        <dbReference type="EMBL" id="HIU24555.1"/>
    </source>
</evidence>
<dbReference type="SUPFAM" id="SSF51161">
    <property type="entry name" value="Trimeric LpxA-like enzymes"/>
    <property type="match status" value="1"/>
</dbReference>
<dbReference type="EMBL" id="DVMQ01000018">
    <property type="protein sequence ID" value="HIU24555.1"/>
    <property type="molecule type" value="Genomic_DNA"/>
</dbReference>
<dbReference type="PANTHER" id="PTHR13061">
    <property type="entry name" value="DYNACTIN SUBUNIT P25"/>
    <property type="match status" value="1"/>
</dbReference>
<evidence type="ECO:0000313" key="2">
    <source>
        <dbReference type="Proteomes" id="UP000824078"/>
    </source>
</evidence>
<dbReference type="InterPro" id="IPR047324">
    <property type="entry name" value="LbH_gamma_CA-like"/>
</dbReference>